<dbReference type="InterPro" id="IPR009100">
    <property type="entry name" value="AcylCoA_DH/oxidase_NM_dom_sf"/>
</dbReference>
<dbReference type="Pfam" id="PF00441">
    <property type="entry name" value="Acyl-CoA_dh_1"/>
    <property type="match status" value="1"/>
</dbReference>
<dbReference type="Pfam" id="PF02771">
    <property type="entry name" value="Acyl-CoA_dh_N"/>
    <property type="match status" value="1"/>
</dbReference>
<evidence type="ECO:0000259" key="5">
    <source>
        <dbReference type="Pfam" id="PF00441"/>
    </source>
</evidence>
<keyword evidence="4" id="KW-0274">FAD</keyword>
<dbReference type="RefSeq" id="WP_017434962.1">
    <property type="nucleotide sequence ID" value="NZ_BAWO01000011.1"/>
</dbReference>
<dbReference type="Gene3D" id="1.10.540.10">
    <property type="entry name" value="Acyl-CoA dehydrogenase/oxidase, N-terminal domain"/>
    <property type="match status" value="1"/>
</dbReference>
<keyword evidence="3" id="KW-0285">Flavoprotein</keyword>
<dbReference type="AlphaFoldDB" id="A0A023DCH5"/>
<evidence type="ECO:0000313" key="8">
    <source>
        <dbReference type="Proteomes" id="UP000023561"/>
    </source>
</evidence>
<dbReference type="PIRSF" id="PIRSF016578">
    <property type="entry name" value="HsaA"/>
    <property type="match status" value="1"/>
</dbReference>
<dbReference type="InterPro" id="IPR036250">
    <property type="entry name" value="AcylCo_DH-like_C"/>
</dbReference>
<dbReference type="SUPFAM" id="SSF56645">
    <property type="entry name" value="Acyl-CoA dehydrogenase NM domain-like"/>
    <property type="match status" value="1"/>
</dbReference>
<dbReference type="Proteomes" id="UP000023561">
    <property type="component" value="Unassembled WGS sequence"/>
</dbReference>
<comment type="cofactor">
    <cofactor evidence="1">
        <name>FAD</name>
        <dbReference type="ChEBI" id="CHEBI:57692"/>
    </cofactor>
</comment>
<feature type="domain" description="Acyl-CoA dehydrogenase/oxidase N-terminal" evidence="6">
    <location>
        <begin position="7"/>
        <end position="87"/>
    </location>
</feature>
<evidence type="ECO:0000259" key="6">
    <source>
        <dbReference type="Pfam" id="PF02771"/>
    </source>
</evidence>
<dbReference type="InterPro" id="IPR037069">
    <property type="entry name" value="AcylCoA_DH/ox_N_sf"/>
</dbReference>
<gene>
    <name evidence="7" type="primary">fadE</name>
    <name evidence="7" type="ORF">GCA01S_011_00660</name>
</gene>
<comment type="similarity">
    <text evidence="2">Belongs to the acyl-CoA dehydrogenase family.</text>
</comment>
<name>A0A023DCH5_9BACL</name>
<dbReference type="InterPro" id="IPR013786">
    <property type="entry name" value="AcylCoA_DH/ox_N"/>
</dbReference>
<evidence type="ECO:0000313" key="7">
    <source>
        <dbReference type="EMBL" id="GAJ39013.1"/>
    </source>
</evidence>
<evidence type="ECO:0000256" key="1">
    <source>
        <dbReference type="ARBA" id="ARBA00001974"/>
    </source>
</evidence>
<dbReference type="EMBL" id="BAWO01000011">
    <property type="protein sequence ID" value="GAJ39013.1"/>
    <property type="molecule type" value="Genomic_DNA"/>
</dbReference>
<protein>
    <submittedName>
        <fullName evidence="7">Acyl-CoA dehydrogenase FadE</fullName>
    </submittedName>
</protein>
<keyword evidence="8" id="KW-1185">Reference proteome</keyword>
<dbReference type="Gene3D" id="1.20.140.10">
    <property type="entry name" value="Butyryl-CoA Dehydrogenase, subunit A, domain 3"/>
    <property type="match status" value="1"/>
</dbReference>
<dbReference type="InterPro" id="IPR006089">
    <property type="entry name" value="Acyl-CoA_DH_CS"/>
</dbReference>
<proteinExistence type="inferred from homology"/>
<dbReference type="PANTHER" id="PTHR43884">
    <property type="entry name" value="ACYL-COA DEHYDROGENASE"/>
    <property type="match status" value="1"/>
</dbReference>
<dbReference type="GO" id="GO:0003995">
    <property type="term" value="F:acyl-CoA dehydrogenase activity"/>
    <property type="evidence" value="ECO:0007669"/>
    <property type="project" value="InterPro"/>
</dbReference>
<reference evidence="7 8" key="1">
    <citation type="submission" date="2014-04" db="EMBL/GenBank/DDBJ databases">
        <title>Whole genome shotgun sequence of Geobacillus caldoxylosilyticus NBRC 107762.</title>
        <authorList>
            <person name="Hosoyama A."/>
            <person name="Hosoyama Y."/>
            <person name="Katano-Makiyama Y."/>
            <person name="Tsuchikane K."/>
            <person name="Ohji S."/>
            <person name="Ichikawa N."/>
            <person name="Yamazoe A."/>
            <person name="Fujita N."/>
        </authorList>
    </citation>
    <scope>NUCLEOTIDE SEQUENCE [LARGE SCALE GENOMIC DNA]</scope>
    <source>
        <strain evidence="7 8">NBRC 107762</strain>
    </source>
</reference>
<accession>A0A023DCH5</accession>
<dbReference type="PROSITE" id="PS00073">
    <property type="entry name" value="ACYL_COA_DH_2"/>
    <property type="match status" value="1"/>
</dbReference>
<organism evidence="7 8">
    <name type="scientific">Parageobacillus caldoxylosilyticus NBRC 107762</name>
    <dbReference type="NCBI Taxonomy" id="1220594"/>
    <lineage>
        <taxon>Bacteria</taxon>
        <taxon>Bacillati</taxon>
        <taxon>Bacillota</taxon>
        <taxon>Bacilli</taxon>
        <taxon>Bacillales</taxon>
        <taxon>Anoxybacillaceae</taxon>
        <taxon>Saccharococcus</taxon>
    </lineage>
</organism>
<dbReference type="GO" id="GO:0050660">
    <property type="term" value="F:flavin adenine dinucleotide binding"/>
    <property type="evidence" value="ECO:0007669"/>
    <property type="project" value="InterPro"/>
</dbReference>
<evidence type="ECO:0000256" key="4">
    <source>
        <dbReference type="ARBA" id="ARBA00022827"/>
    </source>
</evidence>
<dbReference type="PANTHER" id="PTHR43884:SF12">
    <property type="entry name" value="ISOVALERYL-COA DEHYDROGENASE, MITOCHONDRIAL-RELATED"/>
    <property type="match status" value="1"/>
</dbReference>
<dbReference type="SUPFAM" id="SSF47203">
    <property type="entry name" value="Acyl-CoA dehydrogenase C-terminal domain-like"/>
    <property type="match status" value="1"/>
</dbReference>
<dbReference type="InterPro" id="IPR009075">
    <property type="entry name" value="AcylCo_DH/oxidase_C"/>
</dbReference>
<dbReference type="OrthoDB" id="2371581at2"/>
<evidence type="ECO:0000256" key="2">
    <source>
        <dbReference type="ARBA" id="ARBA00009347"/>
    </source>
</evidence>
<evidence type="ECO:0000256" key="3">
    <source>
        <dbReference type="ARBA" id="ARBA00022630"/>
    </source>
</evidence>
<comment type="caution">
    <text evidence="7">The sequence shown here is derived from an EMBL/GenBank/DDBJ whole genome shotgun (WGS) entry which is preliminary data.</text>
</comment>
<sequence length="381" mass="42070">MISFHPTDEEQAFYDLARNFAVEHIRPAARECEANRSVSASIIKMVGELGFSTLELPESWGGLELPLISQVQILQALSYGDLGIVQGLSGPGDTASFIRLQPDHPLLQSYKSSGRNGCWPSVAFIDATDRNATWASELDIRANGSGYIVKGTSQPVRLATSAEYVLIAAVDSKGECVVLWLENKHWEVLKGDFRLGLLAAGLGRLHFPDVHVGAEQVIARGKEASELIANVQQRLRVLEAAKEVGLMEASLNYAIEYTAGRQAFGQEIAKFQGVSFTIAEMAFEFKAAKHLVWQAAIKVDEQASDAEGHALRALSRAHRSLRHVTDCAVQMLGGHGYVQEYPVEKWMRDAQAQVALYGRERDLLVRRGEQIMNRQKERVAQ</sequence>
<feature type="domain" description="Acyl-CoA dehydrogenase/oxidase C-terminal" evidence="5">
    <location>
        <begin position="235"/>
        <end position="354"/>
    </location>
</feature>